<dbReference type="Pfam" id="PF00046">
    <property type="entry name" value="Homeodomain"/>
    <property type="match status" value="1"/>
</dbReference>
<keyword evidence="5 14" id="KW-0548">Nucleotidyltransferase</keyword>
<dbReference type="Pfam" id="PF26253">
    <property type="entry name" value="RdRP_head"/>
    <property type="match status" value="1"/>
</dbReference>
<dbReference type="InterPro" id="IPR017970">
    <property type="entry name" value="Homeobox_CS"/>
</dbReference>
<dbReference type="PANTHER" id="PTHR23079">
    <property type="entry name" value="RNA-DEPENDENT RNA POLYMERASE"/>
    <property type="match status" value="1"/>
</dbReference>
<comment type="subcellular location">
    <subcellularLocation>
        <location evidence="1 12 13">Nucleus</location>
    </subcellularLocation>
</comment>
<dbReference type="InterPro" id="IPR001356">
    <property type="entry name" value="HD"/>
</dbReference>
<keyword evidence="3 14" id="KW-0696">RNA-directed RNA polymerase</keyword>
<evidence type="ECO:0000256" key="10">
    <source>
        <dbReference type="ARBA" id="ARBA00023242"/>
    </source>
</evidence>
<comment type="catalytic activity">
    <reaction evidence="11 14">
        <text>RNA(n) + a ribonucleoside 5'-triphosphate = RNA(n+1) + diphosphate</text>
        <dbReference type="Rhea" id="RHEA:21248"/>
        <dbReference type="Rhea" id="RHEA-COMP:14527"/>
        <dbReference type="Rhea" id="RHEA-COMP:17342"/>
        <dbReference type="ChEBI" id="CHEBI:33019"/>
        <dbReference type="ChEBI" id="CHEBI:61557"/>
        <dbReference type="ChEBI" id="CHEBI:140395"/>
        <dbReference type="EC" id="2.7.7.48"/>
    </reaction>
</comment>
<dbReference type="InterPro" id="IPR058752">
    <property type="entry name" value="RDRP_C_head"/>
</dbReference>
<evidence type="ECO:0000256" key="13">
    <source>
        <dbReference type="RuleBase" id="RU000682"/>
    </source>
</evidence>
<evidence type="ECO:0000256" key="14">
    <source>
        <dbReference type="RuleBase" id="RU363098"/>
    </source>
</evidence>
<dbReference type="Gene3D" id="1.10.10.60">
    <property type="entry name" value="Homeodomain-like"/>
    <property type="match status" value="1"/>
</dbReference>
<evidence type="ECO:0000313" key="16">
    <source>
        <dbReference type="EMBL" id="CAD7645806.1"/>
    </source>
</evidence>
<dbReference type="GO" id="GO:0003968">
    <property type="term" value="F:RNA-directed RNA polymerase activity"/>
    <property type="evidence" value="ECO:0007669"/>
    <property type="project" value="UniProtKB-KW"/>
</dbReference>
<organism evidence="16">
    <name type="scientific">Oppiella nova</name>
    <dbReference type="NCBI Taxonomy" id="334625"/>
    <lineage>
        <taxon>Eukaryota</taxon>
        <taxon>Metazoa</taxon>
        <taxon>Ecdysozoa</taxon>
        <taxon>Arthropoda</taxon>
        <taxon>Chelicerata</taxon>
        <taxon>Arachnida</taxon>
        <taxon>Acari</taxon>
        <taxon>Acariformes</taxon>
        <taxon>Sarcoptiformes</taxon>
        <taxon>Oribatida</taxon>
        <taxon>Brachypylina</taxon>
        <taxon>Oppioidea</taxon>
        <taxon>Oppiidae</taxon>
        <taxon>Oppiella</taxon>
    </lineage>
</organism>
<sequence>MFTELDLKPQLTAPVTQLSLGCVDPFDGFRLRTKKFFDFDEQIITKSNCIQITIQDMDTLSDIIANIKAFDPMIVIHKKDYDTIDYMLDTMSMDCRVSELPFGVRYSLEALTNHSYYLMDSLAFNGNTFEDFVDLVLELTSINQTFVEFSLNELQKKIENNLDMNPIRDLRQSFHTYTKKEPKKWTNPSVVCIRRCILTPTRVLLLPALPLQESRFIRTADPEYVIRLIIKDEDFQTLTFTACRTSLPEEHTIVQQIYEFQKNVITDRIINGIEIAGRRYELLGASTSQLRDHGFVLYARDTEHRDVQHICRQIGDLHSIRNAGKYIARIGQSMSQAMGFVPDVHCVDFIDDITGGSHTKTGEPYTFSDGVGMISQDMAKEICSTLHIKSVSTFQIRYAGCKGILVVNPTLAGKRIRMRPSMKKFESDSKELYVLKVGEQRSCYLNRPLISILNQMGVENDVFLRLLFTRHKQLVDAFGCDRNAIDLIQDYSGLRLDYKKLLDSGIGVLNEPFFVEMIESIIKKVSLDLRNKARILVPLDSGRVMFGVLDETNTLNYGEVFVQYSHHLTNRKCILEQEILVTKYPCMHPGDVRKLKAVDVPALHHIVDCVVFPARGERPHPDEMAGSDLDGDEYSVIWFRDLIFTKENADPMYFPSGETKDLGRAVTTEDLLEFMERFIACNQVGLIATSHLVWADRKPDGIFNGICLNLDYKYAVALDYAKTGINARLRSDQKSDKYPDFMMKYSERYTYESHKALGKLYQRNCDFHDIITEFCGQRKDLFELNPKLIDKNADQYRSDAEDMFDFYKRAVDDLKQQFGIESEAALVSSTFTKTHKYMSTHNDSNDTHDLISNIVYKLFNDFKEKFESGVDCDAQRLAKASAWYQVSHDINSKNSDKYYGFPWIVSQYLAKLAVRNGSQRHDCTQHWDELMAQSNRIPIHCIKQIISYCIETTHLTQKFNQYIDRIVKQLLEKYDTTDDRVSETIIIELFDKLIDIMCDNNDENDLWMHNDVDKVSMAALIAKFKVQAIGLRDAVAHQISVRTNTVVSADRQVFVAKISEHFTKYFISNETTYATFVDNCVKETGLTPAFVWPTRADKGEASVCVYGSYQAVERFRKWFIRTNFKGLRRACSIRVPLLLTPAYNTILRLPADKPTCGEVMSRSFFVDSLLDLTTNNTSVKASKEQNNLTAQHLMASRDIDTKHALERLLNVKVDNEMTVGLHKAGSDGKHGIDYRQLFGNSSLNRNSLEANHYGKRSTVPQPPVSPDLDTSKRCSRLRTAFTSTQIVHLEYEFNKNMYLSRLRRIEIAHYLGLSEKQVKIWFQNRRVKHKKEVIVDNSGGGVEADTKSGIKCVSDACKCRCAHSLMDGNSSDSRIGTDCDEGIVCSSTGITTNTMAFNITANNHNNSINS</sequence>
<dbReference type="SMART" id="SM00389">
    <property type="entry name" value="HOX"/>
    <property type="match status" value="1"/>
</dbReference>
<dbReference type="PROSITE" id="PS00027">
    <property type="entry name" value="HOMEOBOX_1"/>
    <property type="match status" value="1"/>
</dbReference>
<evidence type="ECO:0000256" key="3">
    <source>
        <dbReference type="ARBA" id="ARBA00022484"/>
    </source>
</evidence>
<keyword evidence="10 12" id="KW-0539">Nucleus</keyword>
<name>A0A7R9QI85_9ACAR</name>
<comment type="similarity">
    <text evidence="2 14">Belongs to the RdRP family.</text>
</comment>
<evidence type="ECO:0000313" key="17">
    <source>
        <dbReference type="Proteomes" id="UP000728032"/>
    </source>
</evidence>
<dbReference type="Pfam" id="PF05183">
    <property type="entry name" value="RdRP"/>
    <property type="match status" value="1"/>
</dbReference>
<dbReference type="OrthoDB" id="6513042at2759"/>
<evidence type="ECO:0000256" key="11">
    <source>
        <dbReference type="ARBA" id="ARBA00048744"/>
    </source>
</evidence>
<feature type="domain" description="Homeobox" evidence="15">
    <location>
        <begin position="1272"/>
        <end position="1332"/>
    </location>
</feature>
<accession>A0A7R9QI85</accession>
<evidence type="ECO:0000256" key="6">
    <source>
        <dbReference type="ARBA" id="ARBA00022884"/>
    </source>
</evidence>
<keyword evidence="8 12" id="KW-0371">Homeobox</keyword>
<dbReference type="PROSITE" id="PS50071">
    <property type="entry name" value="HOMEOBOX_2"/>
    <property type="match status" value="1"/>
</dbReference>
<evidence type="ECO:0000256" key="8">
    <source>
        <dbReference type="ARBA" id="ARBA00023155"/>
    </source>
</evidence>
<dbReference type="EMBL" id="OC916991">
    <property type="protein sequence ID" value="CAD7645806.1"/>
    <property type="molecule type" value="Genomic_DNA"/>
</dbReference>
<keyword evidence="7 12" id="KW-0238">DNA-binding</keyword>
<gene>
    <name evidence="16" type="ORF">ONB1V03_LOCUS5399</name>
</gene>
<proteinExistence type="inferred from homology"/>
<feature type="DNA-binding region" description="Homeobox" evidence="12">
    <location>
        <begin position="1274"/>
        <end position="1333"/>
    </location>
</feature>
<dbReference type="PANTHER" id="PTHR23079:SF55">
    <property type="entry name" value="RNA-DIRECTED RNA POLYMERASE"/>
    <property type="match status" value="1"/>
</dbReference>
<keyword evidence="6 14" id="KW-0694">RNA-binding</keyword>
<keyword evidence="17" id="KW-1185">Reference proteome</keyword>
<dbReference type="EC" id="2.7.7.48" evidence="14"/>
<evidence type="ECO:0000256" key="4">
    <source>
        <dbReference type="ARBA" id="ARBA00022679"/>
    </source>
</evidence>
<dbReference type="CDD" id="cd00086">
    <property type="entry name" value="homeodomain"/>
    <property type="match status" value="1"/>
</dbReference>
<evidence type="ECO:0000256" key="1">
    <source>
        <dbReference type="ARBA" id="ARBA00004123"/>
    </source>
</evidence>
<dbReference type="InterPro" id="IPR009057">
    <property type="entry name" value="Homeodomain-like_sf"/>
</dbReference>
<evidence type="ECO:0000256" key="9">
    <source>
        <dbReference type="ARBA" id="ARBA00023158"/>
    </source>
</evidence>
<dbReference type="InterPro" id="IPR007855">
    <property type="entry name" value="RDRP"/>
</dbReference>
<dbReference type="GO" id="GO:0000981">
    <property type="term" value="F:DNA-binding transcription factor activity, RNA polymerase II-specific"/>
    <property type="evidence" value="ECO:0007669"/>
    <property type="project" value="InterPro"/>
</dbReference>
<evidence type="ECO:0000256" key="5">
    <source>
        <dbReference type="ARBA" id="ARBA00022695"/>
    </source>
</evidence>
<dbReference type="EMBL" id="CAJPVJ010002166">
    <property type="protein sequence ID" value="CAG2165861.1"/>
    <property type="molecule type" value="Genomic_DNA"/>
</dbReference>
<evidence type="ECO:0000256" key="7">
    <source>
        <dbReference type="ARBA" id="ARBA00023125"/>
    </source>
</evidence>
<keyword evidence="4 14" id="KW-0808">Transferase</keyword>
<keyword evidence="9" id="KW-0943">RNA-mediated gene silencing</keyword>
<dbReference type="GO" id="GO:0030422">
    <property type="term" value="P:siRNA processing"/>
    <property type="evidence" value="ECO:0007669"/>
    <property type="project" value="TreeGrafter"/>
</dbReference>
<evidence type="ECO:0000256" key="12">
    <source>
        <dbReference type="PROSITE-ProRule" id="PRU00108"/>
    </source>
</evidence>
<dbReference type="GO" id="GO:0031380">
    <property type="term" value="C:nuclear RNA-directed RNA polymerase complex"/>
    <property type="evidence" value="ECO:0007669"/>
    <property type="project" value="TreeGrafter"/>
</dbReference>
<dbReference type="SUPFAM" id="SSF46689">
    <property type="entry name" value="Homeodomain-like"/>
    <property type="match status" value="1"/>
</dbReference>
<dbReference type="GO" id="GO:0003723">
    <property type="term" value="F:RNA binding"/>
    <property type="evidence" value="ECO:0007669"/>
    <property type="project" value="UniProtKB-KW"/>
</dbReference>
<reference evidence="16" key="1">
    <citation type="submission" date="2020-11" db="EMBL/GenBank/DDBJ databases">
        <authorList>
            <person name="Tran Van P."/>
        </authorList>
    </citation>
    <scope>NUCLEOTIDE SEQUENCE</scope>
</reference>
<protein>
    <recommendedName>
        <fullName evidence="14">RNA-dependent RNA polymerase</fullName>
        <ecNumber evidence="14">2.7.7.48</ecNumber>
    </recommendedName>
</protein>
<evidence type="ECO:0000259" key="15">
    <source>
        <dbReference type="PROSITE" id="PS50071"/>
    </source>
</evidence>
<evidence type="ECO:0000256" key="2">
    <source>
        <dbReference type="ARBA" id="ARBA00005762"/>
    </source>
</evidence>
<dbReference type="InterPro" id="IPR020479">
    <property type="entry name" value="HD_metazoa"/>
</dbReference>
<dbReference type="InterPro" id="IPR057596">
    <property type="entry name" value="RDRP_core"/>
</dbReference>
<dbReference type="GO" id="GO:0003677">
    <property type="term" value="F:DNA binding"/>
    <property type="evidence" value="ECO:0007669"/>
    <property type="project" value="UniProtKB-UniRule"/>
</dbReference>
<dbReference type="Proteomes" id="UP000728032">
    <property type="component" value="Unassembled WGS sequence"/>
</dbReference>
<dbReference type="PRINTS" id="PR00024">
    <property type="entry name" value="HOMEOBOX"/>
</dbReference>